<dbReference type="Proteomes" id="UP000050794">
    <property type="component" value="Unassembled WGS sequence"/>
</dbReference>
<protein>
    <submittedName>
        <fullName evidence="3">Phage protein</fullName>
    </submittedName>
</protein>
<dbReference type="EMBL" id="UYWY01003230">
    <property type="protein sequence ID" value="VDM28609.1"/>
    <property type="molecule type" value="Genomic_DNA"/>
</dbReference>
<evidence type="ECO:0000313" key="1">
    <source>
        <dbReference type="EMBL" id="VDM28609.1"/>
    </source>
</evidence>
<keyword evidence="2" id="KW-1185">Reference proteome</keyword>
<evidence type="ECO:0000313" key="2">
    <source>
        <dbReference type="Proteomes" id="UP000050794"/>
    </source>
</evidence>
<accession>A0A183U322</accession>
<evidence type="ECO:0000313" key="3">
    <source>
        <dbReference type="WBParaSite" id="TCNE_0000289201-mRNA-1"/>
    </source>
</evidence>
<dbReference type="WBParaSite" id="TCNE_0000289201-mRNA-1">
    <property type="protein sequence ID" value="TCNE_0000289201-mRNA-1"/>
    <property type="gene ID" value="TCNE_0000289201"/>
</dbReference>
<proteinExistence type="predicted"/>
<gene>
    <name evidence="1" type="ORF">TCNE_LOCUS2892</name>
</gene>
<organism evidence="2 3">
    <name type="scientific">Toxocara canis</name>
    <name type="common">Canine roundworm</name>
    <dbReference type="NCBI Taxonomy" id="6265"/>
    <lineage>
        <taxon>Eukaryota</taxon>
        <taxon>Metazoa</taxon>
        <taxon>Ecdysozoa</taxon>
        <taxon>Nematoda</taxon>
        <taxon>Chromadorea</taxon>
        <taxon>Rhabditida</taxon>
        <taxon>Spirurina</taxon>
        <taxon>Ascaridomorpha</taxon>
        <taxon>Ascaridoidea</taxon>
        <taxon>Toxocaridae</taxon>
        <taxon>Toxocara</taxon>
    </lineage>
</organism>
<dbReference type="AlphaFoldDB" id="A0A183U322"/>
<name>A0A183U322_TOXCA</name>
<sequence>MRIPLTLSTLITVIESYFMNAPLNLGEKPILPPIRANSTHAIYFYDGVFRYEPLHAIVESAIETTTTDTEAINWYDGLNDGYSEQLEIDSANETANTNAVTASKIARKDESRMNETDAKQMLRNIRRNDVATL</sequence>
<reference evidence="1 2" key="2">
    <citation type="submission" date="2018-11" db="EMBL/GenBank/DDBJ databases">
        <authorList>
            <consortium name="Pathogen Informatics"/>
        </authorList>
    </citation>
    <scope>NUCLEOTIDE SEQUENCE [LARGE SCALE GENOMIC DNA]</scope>
</reference>
<reference evidence="3" key="1">
    <citation type="submission" date="2016-06" db="UniProtKB">
        <authorList>
            <consortium name="WormBaseParasite"/>
        </authorList>
    </citation>
    <scope>IDENTIFICATION</scope>
</reference>